<evidence type="ECO:0000313" key="2">
    <source>
        <dbReference type="Proteomes" id="UP000299102"/>
    </source>
</evidence>
<proteinExistence type="predicted"/>
<sequence>MPRFNGNGDCISAALSKVERSQKRGNPRSAAGKGLKLSACARCSSVLTLVVTNAVKSPGPAAMCYGSE</sequence>
<dbReference type="EMBL" id="BGZK01001604">
    <property type="protein sequence ID" value="GBP83089.1"/>
    <property type="molecule type" value="Genomic_DNA"/>
</dbReference>
<comment type="caution">
    <text evidence="1">The sequence shown here is derived from an EMBL/GenBank/DDBJ whole genome shotgun (WGS) entry which is preliminary data.</text>
</comment>
<dbReference type="Proteomes" id="UP000299102">
    <property type="component" value="Unassembled WGS sequence"/>
</dbReference>
<dbReference type="AlphaFoldDB" id="A0A4C1Z853"/>
<gene>
    <name evidence="1" type="ORF">EVAR_84853_1</name>
</gene>
<protein>
    <submittedName>
        <fullName evidence="1">Uncharacterized protein</fullName>
    </submittedName>
</protein>
<name>A0A4C1Z853_EUMVA</name>
<keyword evidence="2" id="KW-1185">Reference proteome</keyword>
<organism evidence="1 2">
    <name type="scientific">Eumeta variegata</name>
    <name type="common">Bagworm moth</name>
    <name type="synonym">Eumeta japonica</name>
    <dbReference type="NCBI Taxonomy" id="151549"/>
    <lineage>
        <taxon>Eukaryota</taxon>
        <taxon>Metazoa</taxon>
        <taxon>Ecdysozoa</taxon>
        <taxon>Arthropoda</taxon>
        <taxon>Hexapoda</taxon>
        <taxon>Insecta</taxon>
        <taxon>Pterygota</taxon>
        <taxon>Neoptera</taxon>
        <taxon>Endopterygota</taxon>
        <taxon>Lepidoptera</taxon>
        <taxon>Glossata</taxon>
        <taxon>Ditrysia</taxon>
        <taxon>Tineoidea</taxon>
        <taxon>Psychidae</taxon>
        <taxon>Oiketicinae</taxon>
        <taxon>Eumeta</taxon>
    </lineage>
</organism>
<evidence type="ECO:0000313" key="1">
    <source>
        <dbReference type="EMBL" id="GBP83089.1"/>
    </source>
</evidence>
<accession>A0A4C1Z853</accession>
<reference evidence="1 2" key="1">
    <citation type="journal article" date="2019" name="Commun. Biol.">
        <title>The bagworm genome reveals a unique fibroin gene that provides high tensile strength.</title>
        <authorList>
            <person name="Kono N."/>
            <person name="Nakamura H."/>
            <person name="Ohtoshi R."/>
            <person name="Tomita M."/>
            <person name="Numata K."/>
            <person name="Arakawa K."/>
        </authorList>
    </citation>
    <scope>NUCLEOTIDE SEQUENCE [LARGE SCALE GENOMIC DNA]</scope>
</reference>